<feature type="signal peptide" evidence="2">
    <location>
        <begin position="1"/>
        <end position="20"/>
    </location>
</feature>
<feature type="region of interest" description="Disordered" evidence="1">
    <location>
        <begin position="110"/>
        <end position="130"/>
    </location>
</feature>
<dbReference type="EMBL" id="RJVO01000008">
    <property type="protein sequence ID" value="ROH86741.1"/>
    <property type="molecule type" value="Genomic_DNA"/>
</dbReference>
<dbReference type="AlphaFoldDB" id="A0A3N0V2I1"/>
<evidence type="ECO:0000256" key="1">
    <source>
        <dbReference type="SAM" id="MobiDB-lite"/>
    </source>
</evidence>
<comment type="caution">
    <text evidence="3">The sequence shown here is derived from an EMBL/GenBank/DDBJ whole genome shotgun (WGS) entry which is preliminary data.</text>
</comment>
<protein>
    <recommendedName>
        <fullName evidence="5">DUF3300 domain-containing protein</fullName>
    </recommendedName>
</protein>
<evidence type="ECO:0000256" key="2">
    <source>
        <dbReference type="SAM" id="SignalP"/>
    </source>
</evidence>
<keyword evidence="4" id="KW-1185">Reference proteome</keyword>
<keyword evidence="2" id="KW-0732">Signal</keyword>
<feature type="compositionally biased region" description="Basic and acidic residues" evidence="1">
    <location>
        <begin position="114"/>
        <end position="130"/>
    </location>
</feature>
<gene>
    <name evidence="3" type="ORF">ED208_15005</name>
</gene>
<dbReference type="Proteomes" id="UP000282106">
    <property type="component" value="Unassembled WGS sequence"/>
</dbReference>
<evidence type="ECO:0000313" key="3">
    <source>
        <dbReference type="EMBL" id="ROH86741.1"/>
    </source>
</evidence>
<proteinExistence type="predicted"/>
<reference evidence="3 4" key="1">
    <citation type="submission" date="2018-10" db="EMBL/GenBank/DDBJ databases">
        <authorList>
            <person name="Chen W.-M."/>
        </authorList>
    </citation>
    <scope>NUCLEOTIDE SEQUENCE [LARGE SCALE GENOMIC DNA]</scope>
    <source>
        <strain evidence="3 4">THS-13</strain>
    </source>
</reference>
<accession>A0A3N0V2I1</accession>
<dbReference type="RefSeq" id="WP_123212730.1">
    <property type="nucleotide sequence ID" value="NZ_RJVO01000008.1"/>
</dbReference>
<name>A0A3N0V2I1_9GAMM</name>
<evidence type="ECO:0000313" key="4">
    <source>
        <dbReference type="Proteomes" id="UP000282106"/>
    </source>
</evidence>
<organism evidence="3 4">
    <name type="scientific">Stagnimonas aquatica</name>
    <dbReference type="NCBI Taxonomy" id="2689987"/>
    <lineage>
        <taxon>Bacteria</taxon>
        <taxon>Pseudomonadati</taxon>
        <taxon>Pseudomonadota</taxon>
        <taxon>Gammaproteobacteria</taxon>
        <taxon>Nevskiales</taxon>
        <taxon>Nevskiaceae</taxon>
        <taxon>Stagnimonas</taxon>
    </lineage>
</organism>
<feature type="chain" id="PRO_5018326483" description="DUF3300 domain-containing protein" evidence="2">
    <location>
        <begin position="21"/>
        <end position="130"/>
    </location>
</feature>
<evidence type="ECO:0008006" key="5">
    <source>
        <dbReference type="Google" id="ProtNLM"/>
    </source>
</evidence>
<sequence length="130" mass="14496">MNKTNLLAASLLALPTLALAQIGVSISLGDPGFYGRVDIGDYPPPRLLYAKPILVEPVRVSAAPIYLRVPPGQARQWARHCREYDACGRPVYFLQDDWYQQVYVPAYRSRHHGGPGDHGRHGEGKGHDRH</sequence>
<dbReference type="InParanoid" id="A0A3N0V2I1"/>